<keyword evidence="2" id="KW-1185">Reference proteome</keyword>
<protein>
    <submittedName>
        <fullName evidence="1">Uncharacterized protein</fullName>
    </submittedName>
</protein>
<dbReference type="RefSeq" id="WP_156193414.1">
    <property type="nucleotide sequence ID" value="NZ_CP046452.1"/>
</dbReference>
<dbReference type="KEGG" id="ckw:CKALI_11235"/>
<sequence length="65" mass="6963">MEEHAVRIISITIAPNAVIDDGENLTQMDVRPITITARDWDAFTAGGIAGIKRQLEAAIAQASQS</sequence>
<evidence type="ECO:0000313" key="1">
    <source>
        <dbReference type="EMBL" id="QGU03091.1"/>
    </source>
</evidence>
<accession>A0A6B8VT54</accession>
<dbReference type="AlphaFoldDB" id="A0A6B8VT54"/>
<name>A0A6B8VT54_9CORY</name>
<evidence type="ECO:0000313" key="2">
    <source>
        <dbReference type="Proteomes" id="UP000427071"/>
    </source>
</evidence>
<dbReference type="Proteomes" id="UP000427071">
    <property type="component" value="Chromosome"/>
</dbReference>
<dbReference type="EMBL" id="CP046452">
    <property type="protein sequence ID" value="QGU03091.1"/>
    <property type="molecule type" value="Genomic_DNA"/>
</dbReference>
<reference evidence="2" key="1">
    <citation type="submission" date="2019-11" db="EMBL/GenBank/DDBJ databases">
        <title>Complete genome sequence of Corynebacterium kalinowskii 1959, a novel Corynebacterium species isolated from soil of a small paddock in Vilsendorf, Germany.</title>
        <authorList>
            <person name="Schaffert L."/>
            <person name="Ruwe M."/>
            <person name="Milse J."/>
            <person name="Hanuschka K."/>
            <person name="Ortseifen V."/>
            <person name="Droste J."/>
            <person name="Brandt D."/>
            <person name="Schlueter L."/>
            <person name="Kutter Y."/>
            <person name="Vinke S."/>
            <person name="Viehoefer P."/>
            <person name="Jacob L."/>
            <person name="Luebke N.-C."/>
            <person name="Schulte-Berndt E."/>
            <person name="Hain C."/>
            <person name="Linder M."/>
            <person name="Schmidt P."/>
            <person name="Wollenschlaeger L."/>
            <person name="Luttermann T."/>
            <person name="Thieme E."/>
            <person name="Hassa J."/>
            <person name="Haak M."/>
            <person name="Wittchen M."/>
            <person name="Mentz A."/>
            <person name="Persicke M."/>
            <person name="Busche T."/>
            <person name="Ruckert C."/>
        </authorList>
    </citation>
    <scope>NUCLEOTIDE SEQUENCE [LARGE SCALE GENOMIC DNA]</scope>
    <source>
        <strain evidence="2">1959</strain>
    </source>
</reference>
<organism evidence="1 2">
    <name type="scientific">Corynebacterium kalinowskii</name>
    <dbReference type="NCBI Taxonomy" id="2675216"/>
    <lineage>
        <taxon>Bacteria</taxon>
        <taxon>Bacillati</taxon>
        <taxon>Actinomycetota</taxon>
        <taxon>Actinomycetes</taxon>
        <taxon>Mycobacteriales</taxon>
        <taxon>Corynebacteriaceae</taxon>
        <taxon>Corynebacterium</taxon>
    </lineage>
</organism>
<gene>
    <name evidence="1" type="ORF">CKALI_11235</name>
</gene>
<proteinExistence type="predicted"/>